<gene>
    <name evidence="1" type="ORF">ME9_01231</name>
</gene>
<dbReference type="EMBL" id="AIMD01000035">
    <property type="protein sequence ID" value="EJF94310.1"/>
    <property type="molecule type" value="Genomic_DNA"/>
</dbReference>
<accession>A0A9P2RYY6</accession>
<organism evidence="1 2">
    <name type="scientific">Bartonella taylorii 8TBB</name>
    <dbReference type="NCBI Taxonomy" id="1094560"/>
    <lineage>
        <taxon>Bacteria</taxon>
        <taxon>Pseudomonadati</taxon>
        <taxon>Pseudomonadota</taxon>
        <taxon>Alphaproteobacteria</taxon>
        <taxon>Hyphomicrobiales</taxon>
        <taxon>Bartonellaceae</taxon>
        <taxon>Bartonella</taxon>
    </lineage>
</organism>
<name>A0A9P2RYY6_BARTA</name>
<reference evidence="1 2" key="1">
    <citation type="submission" date="2012-03" db="EMBL/GenBank/DDBJ databases">
        <title>The Genome Sequence of Bartonella taylorii 8TBB.</title>
        <authorList>
            <consortium name="The Broad Institute Genome Sequencing Platform"/>
            <consortium name="The Broad Institute Genome Sequencing Center for Infectious Disease"/>
            <person name="Feldgarden M."/>
            <person name="Kirby J."/>
            <person name="Kosoy M."/>
            <person name="Birtles R."/>
            <person name="Probert W.S."/>
            <person name="Chiaraviglio L."/>
            <person name="Young S.K."/>
            <person name="Zeng Q."/>
            <person name="Gargeya S."/>
            <person name="Fitzgerald M."/>
            <person name="Haas B."/>
            <person name="Abouelleil A."/>
            <person name="Alvarado L."/>
            <person name="Arachchi H.M."/>
            <person name="Berlin A."/>
            <person name="Chapman S.B."/>
            <person name="Gearin G."/>
            <person name="Goldberg J."/>
            <person name="Griggs A."/>
            <person name="Gujja S."/>
            <person name="Hansen M."/>
            <person name="Heiman D."/>
            <person name="Howarth C."/>
            <person name="Larimer J."/>
            <person name="Lui A."/>
            <person name="MacDonald P.J.P."/>
            <person name="McCowen C."/>
            <person name="Montmayeur A."/>
            <person name="Murphy C."/>
            <person name="Neiman D."/>
            <person name="Pearson M."/>
            <person name="Priest M."/>
            <person name="Roberts A."/>
            <person name="Saif S."/>
            <person name="Shea T."/>
            <person name="Sisk P."/>
            <person name="Stolte C."/>
            <person name="Sykes S."/>
            <person name="Wortman J."/>
            <person name="Nusbaum C."/>
            <person name="Birren B."/>
        </authorList>
    </citation>
    <scope>NUCLEOTIDE SEQUENCE [LARGE SCALE GENOMIC DNA]</scope>
    <source>
        <strain evidence="1 2">8TBB</strain>
    </source>
</reference>
<evidence type="ECO:0000313" key="1">
    <source>
        <dbReference type="EMBL" id="EJF94310.1"/>
    </source>
</evidence>
<dbReference type="Proteomes" id="UP000002648">
    <property type="component" value="Unassembled WGS sequence"/>
</dbReference>
<keyword evidence="2" id="KW-1185">Reference proteome</keyword>
<sequence>MEPFIHVGLGNVVPVTNGGIGTCPMQNVRKGRIVALTSLSGDLEEAPRIHSGITELDRVTEGGFCAWISITCW</sequence>
<comment type="caution">
    <text evidence="1">The sequence shown here is derived from an EMBL/GenBank/DDBJ whole genome shotgun (WGS) entry which is preliminary data.</text>
</comment>
<evidence type="ECO:0000313" key="2">
    <source>
        <dbReference type="Proteomes" id="UP000002648"/>
    </source>
</evidence>
<proteinExistence type="predicted"/>
<protein>
    <submittedName>
        <fullName evidence="1">Uncharacterized protein</fullName>
    </submittedName>
</protein>
<dbReference type="AlphaFoldDB" id="A0A9P2RYY6"/>